<dbReference type="InterPro" id="IPR019734">
    <property type="entry name" value="TPR_rpt"/>
</dbReference>
<dbReference type="SMART" id="SM00028">
    <property type="entry name" value="TPR"/>
    <property type="match status" value="2"/>
</dbReference>
<reference evidence="5 7" key="1">
    <citation type="submission" date="2015-03" db="EMBL/GenBank/DDBJ databases">
        <authorList>
            <consortium name="Pathogen Informatics"/>
            <person name="Murphy D."/>
        </authorList>
    </citation>
    <scope>NUCLEOTIDE SEQUENCE [LARGE SCALE GENOMIC DNA]</scope>
    <source>
        <strain evidence="5 7">PAP036</strain>
    </source>
</reference>
<evidence type="ECO:0000313" key="5">
    <source>
        <dbReference type="EMBL" id="CPT26616.1"/>
    </source>
</evidence>
<dbReference type="PANTHER" id="PTHR44227">
    <property type="match status" value="1"/>
</dbReference>
<dbReference type="AlphaFoldDB" id="A0A0U0YM65"/>
<keyword evidence="1" id="KW-0677">Repeat</keyword>
<gene>
    <name evidence="6" type="ORF">D2E76_07895</name>
    <name evidence="5" type="ORF">ERS075527_02110</name>
</gene>
<keyword evidence="4" id="KW-0472">Membrane</keyword>
<proteinExistence type="predicted"/>
<evidence type="ECO:0000256" key="1">
    <source>
        <dbReference type="ARBA" id="ARBA00022737"/>
    </source>
</evidence>
<dbReference type="GO" id="GO:0000030">
    <property type="term" value="F:mannosyltransferase activity"/>
    <property type="evidence" value="ECO:0007669"/>
    <property type="project" value="TreeGrafter"/>
</dbReference>
<dbReference type="Proteomes" id="UP000284557">
    <property type="component" value="Unassembled WGS sequence"/>
</dbReference>
<feature type="transmembrane region" description="Helical" evidence="4">
    <location>
        <begin position="233"/>
        <end position="252"/>
    </location>
</feature>
<feature type="repeat" description="TPR" evidence="3">
    <location>
        <begin position="110"/>
        <end position="143"/>
    </location>
</feature>
<keyword evidence="4" id="KW-1133">Transmembrane helix</keyword>
<dbReference type="RefSeq" id="WP_005087028.1">
    <property type="nucleotide sequence ID" value="NZ_CM125927.1"/>
</dbReference>
<keyword evidence="4" id="KW-0812">Transmembrane</keyword>
<protein>
    <submittedName>
        <fullName evidence="5">Hypothetical conserved TPR domain protein</fullName>
    </submittedName>
</protein>
<evidence type="ECO:0000313" key="7">
    <source>
        <dbReference type="Proteomes" id="UP000038487"/>
    </source>
</evidence>
<reference evidence="6 8" key="2">
    <citation type="submission" date="2018-08" db="EMBL/GenBank/DDBJ databases">
        <title>Linezolid Resistance in Mycobacterium abscessus: MIC Distribution and Comprehensive Investigation of Resistance Mechanisms.</title>
        <authorList>
            <person name="Ye M."/>
            <person name="Xu L."/>
            <person name="Zou Y."/>
            <person name="Li B."/>
            <person name="Guo Q."/>
            <person name="Zhang Y."/>
            <person name="Zhan M."/>
            <person name="Xu B."/>
            <person name="Yu F."/>
            <person name="Zhang Z."/>
            <person name="Chu H."/>
        </authorList>
    </citation>
    <scope>NUCLEOTIDE SEQUENCE [LARGE SCALE GENOMIC DNA]</scope>
    <source>
        <strain evidence="6 8">G143</strain>
    </source>
</reference>
<comment type="caution">
    <text evidence="5">The sequence shown here is derived from an EMBL/GenBank/DDBJ whole genome shotgun (WGS) entry which is preliminary data.</text>
</comment>
<keyword evidence="2 3" id="KW-0802">TPR repeat</keyword>
<name>A0A0U0YM65_9MYCO</name>
<evidence type="ECO:0000256" key="3">
    <source>
        <dbReference type="PROSITE-ProRule" id="PRU00339"/>
    </source>
</evidence>
<evidence type="ECO:0000256" key="4">
    <source>
        <dbReference type="SAM" id="Phobius"/>
    </source>
</evidence>
<feature type="transmembrane region" description="Helical" evidence="4">
    <location>
        <begin position="328"/>
        <end position="347"/>
    </location>
</feature>
<dbReference type="Proteomes" id="UP000038487">
    <property type="component" value="Unassembled WGS sequence"/>
</dbReference>
<dbReference type="PANTHER" id="PTHR44227:SF3">
    <property type="entry name" value="PROTEIN O-MANNOSYL-TRANSFERASE TMTC4"/>
    <property type="match status" value="1"/>
</dbReference>
<feature type="transmembrane region" description="Helical" evidence="4">
    <location>
        <begin position="299"/>
        <end position="322"/>
    </location>
</feature>
<dbReference type="SUPFAM" id="SSF48452">
    <property type="entry name" value="TPR-like"/>
    <property type="match status" value="1"/>
</dbReference>
<organism evidence="5 7">
    <name type="scientific">Mycobacteroides abscessus</name>
    <dbReference type="NCBI Taxonomy" id="36809"/>
    <lineage>
        <taxon>Bacteria</taxon>
        <taxon>Bacillati</taxon>
        <taxon>Actinomycetota</taxon>
        <taxon>Actinomycetes</taxon>
        <taxon>Mycobacteriales</taxon>
        <taxon>Mycobacteriaceae</taxon>
        <taxon>Mycobacteroides</taxon>
    </lineage>
</organism>
<sequence>MTSADDTPLARALMIEELIGIRQYDTARIQLAEALTTWPDEPDLLSTGAYLDLQLGHYAGAMWYADNALRFDPGNGQAQRIRISVLLRGWNKMPAMAAAQHLVRTHPNRASSHYMMAVVLYARRHKRAALAAIDEALRIDPDDSSYRNLRGQIVGMRSWKGKALKEFRTALRIDPGNASAMENVGKAQSRRWRLSSALRAYLDLGAMDIRRADDVRAGVSEVFNRVVSVMMPVNFLALVILGASAAVATRYGNHQLPIPAQVIAALLAIGVIALPVWMVLTVPQRSANALWASLRRSKLISLCVVLGMAIALSLLVVAVIGSRAAAEAALPLIALPVLIVFALRLVADFVG</sequence>
<dbReference type="EMBL" id="QXBN01000004">
    <property type="protein sequence ID" value="RIT41252.1"/>
    <property type="molecule type" value="Genomic_DNA"/>
</dbReference>
<feature type="transmembrane region" description="Helical" evidence="4">
    <location>
        <begin position="258"/>
        <end position="279"/>
    </location>
</feature>
<dbReference type="GO" id="GO:0030968">
    <property type="term" value="P:endoplasmic reticulum unfolded protein response"/>
    <property type="evidence" value="ECO:0007669"/>
    <property type="project" value="TreeGrafter"/>
</dbReference>
<dbReference type="Gene3D" id="1.25.40.10">
    <property type="entry name" value="Tetratricopeptide repeat domain"/>
    <property type="match status" value="1"/>
</dbReference>
<accession>A0A0U0YM65</accession>
<dbReference type="EMBL" id="CSUW01000004">
    <property type="protein sequence ID" value="CPT26616.1"/>
    <property type="molecule type" value="Genomic_DNA"/>
</dbReference>
<evidence type="ECO:0000313" key="8">
    <source>
        <dbReference type="Proteomes" id="UP000284557"/>
    </source>
</evidence>
<evidence type="ECO:0000256" key="2">
    <source>
        <dbReference type="ARBA" id="ARBA00022803"/>
    </source>
</evidence>
<evidence type="ECO:0000313" key="6">
    <source>
        <dbReference type="EMBL" id="RIT41252.1"/>
    </source>
</evidence>
<dbReference type="GO" id="GO:0035269">
    <property type="term" value="P:protein O-linked glycosylation via mannose"/>
    <property type="evidence" value="ECO:0007669"/>
    <property type="project" value="TreeGrafter"/>
</dbReference>
<dbReference type="InterPro" id="IPR052346">
    <property type="entry name" value="O-mannosyl-transferase_TMTC"/>
</dbReference>
<dbReference type="InterPro" id="IPR011990">
    <property type="entry name" value="TPR-like_helical_dom_sf"/>
</dbReference>
<dbReference type="PROSITE" id="PS50005">
    <property type="entry name" value="TPR"/>
    <property type="match status" value="1"/>
</dbReference>